<protein>
    <recommendedName>
        <fullName evidence="2">DUF6546 domain-containing protein</fullName>
    </recommendedName>
</protein>
<dbReference type="OrthoDB" id="4802432at2759"/>
<dbReference type="InterPro" id="IPR046676">
    <property type="entry name" value="DUF6546"/>
</dbReference>
<organism evidence="3 4">
    <name type="scientific">Trichoderma citrinoviride</name>
    <dbReference type="NCBI Taxonomy" id="58853"/>
    <lineage>
        <taxon>Eukaryota</taxon>
        <taxon>Fungi</taxon>
        <taxon>Dikarya</taxon>
        <taxon>Ascomycota</taxon>
        <taxon>Pezizomycotina</taxon>
        <taxon>Sordariomycetes</taxon>
        <taxon>Hypocreomycetidae</taxon>
        <taxon>Hypocreales</taxon>
        <taxon>Hypocreaceae</taxon>
        <taxon>Trichoderma</taxon>
    </lineage>
</organism>
<dbReference type="EMBL" id="KZ680224">
    <property type="protein sequence ID" value="PTB62277.1"/>
    <property type="molecule type" value="Genomic_DNA"/>
</dbReference>
<feature type="domain" description="DUF6546" evidence="2">
    <location>
        <begin position="333"/>
        <end position="491"/>
    </location>
</feature>
<dbReference type="Proteomes" id="UP000241546">
    <property type="component" value="Unassembled WGS sequence"/>
</dbReference>
<keyword evidence="4" id="KW-1185">Reference proteome</keyword>
<reference evidence="4" key="1">
    <citation type="submission" date="2016-07" db="EMBL/GenBank/DDBJ databases">
        <title>Multiple horizontal gene transfer events from other fungi enriched the ability of initially mycotrophic Trichoderma (Ascomycota) to feed on dead plant biomass.</title>
        <authorList>
            <consortium name="DOE Joint Genome Institute"/>
            <person name="Atanasova L."/>
            <person name="Chenthamara K."/>
            <person name="Zhang J."/>
            <person name="Grujic M."/>
            <person name="Henrissat B."/>
            <person name="Kuo A."/>
            <person name="Aerts A."/>
            <person name="Salamov A."/>
            <person name="Lipzen A."/>
            <person name="Labutti K."/>
            <person name="Barry K."/>
            <person name="Miao Y."/>
            <person name="Rahimi M.J."/>
            <person name="Shen Q."/>
            <person name="Grigoriev I.V."/>
            <person name="Kubicek C.P."/>
            <person name="Druzhinina I.S."/>
        </authorList>
    </citation>
    <scope>NUCLEOTIDE SEQUENCE [LARGE SCALE GENOMIC DNA]</scope>
    <source>
        <strain evidence="4">TUCIM 6016</strain>
    </source>
</reference>
<accession>A0A2T4AYX7</accession>
<feature type="region of interest" description="Disordered" evidence="1">
    <location>
        <begin position="1"/>
        <end position="23"/>
    </location>
</feature>
<name>A0A2T4AYX7_9HYPO</name>
<evidence type="ECO:0000256" key="1">
    <source>
        <dbReference type="SAM" id="MobiDB-lite"/>
    </source>
</evidence>
<evidence type="ECO:0000313" key="3">
    <source>
        <dbReference type="EMBL" id="PTB62277.1"/>
    </source>
</evidence>
<proteinExistence type="predicted"/>
<dbReference type="RefSeq" id="XP_024745597.1">
    <property type="nucleotide sequence ID" value="XM_024891799.1"/>
</dbReference>
<dbReference type="Pfam" id="PF20183">
    <property type="entry name" value="DUF6546"/>
    <property type="match status" value="1"/>
</dbReference>
<dbReference type="AlphaFoldDB" id="A0A2T4AYX7"/>
<evidence type="ECO:0000313" key="4">
    <source>
        <dbReference type="Proteomes" id="UP000241546"/>
    </source>
</evidence>
<gene>
    <name evidence="3" type="ORF">BBK36DRAFT_1130028</name>
</gene>
<dbReference type="GeneID" id="36599917"/>
<sequence length="505" mass="57601">MSSQGQVQSQKPTQTESQDKGCSWAKLPPELRNMVFDHVEESIQAGKTKASVCASVSKEWHRRFEPQVFRRLTLTLGNLHELETIVTGRRQSYVRHIWFRFEKQGRPIRNEFRPQVDCSLFEAAIYQLFLILGDWPKRSPHLPGIALELTAFSPDDVEYSIKGIVPKSLKGVDLTVESETLRALYEQRPSPMRILTFHEMETVRLVRKSYMPRRVSFGDNRPLPRVDLITDVILRRQTHASFFLPYVQHIVAALPSLASLAYEPHGHAPDFFPHMHLRMLVGMANRMAMCPRRLQIFAHGPGLYGQDSHGMQTGEVDGSLGRLLGDITQNDRPEEIAISFVVDARDFLWDFREAQINRPLSKLGWPNLTSLVLTSPAMSPHRSDEISPLLETAARAARHMPKLRVMELYYVDKGHQAIFTYTTHGKGADSIVRWHSTWWRMSPALHGEWKQVAAVHGAKGLSYKVFLMAKDRINWAGSVVSLLHTRRTVVHSVTYGNMMDGLNDV</sequence>
<evidence type="ECO:0000259" key="2">
    <source>
        <dbReference type="Pfam" id="PF20183"/>
    </source>
</evidence>
<feature type="compositionally biased region" description="Polar residues" evidence="1">
    <location>
        <begin position="1"/>
        <end position="16"/>
    </location>
</feature>